<evidence type="ECO:0000259" key="4">
    <source>
        <dbReference type="SMART" id="SM00499"/>
    </source>
</evidence>
<reference evidence="5" key="1">
    <citation type="journal article" date="2013" name="Nat. Biotechnol.">
        <title>Draft genome sequence of chickpea (Cicer arietinum) provides a resource for trait improvement.</title>
        <authorList>
            <person name="Varshney R.K."/>
            <person name="Song C."/>
            <person name="Saxena R.K."/>
            <person name="Azam S."/>
            <person name="Yu S."/>
            <person name="Sharpe A.G."/>
            <person name="Cannon S."/>
            <person name="Baek J."/>
            <person name="Rosen B.D."/>
            <person name="Tar'an B."/>
            <person name="Millan T."/>
            <person name="Zhang X."/>
            <person name="Ramsay L.D."/>
            <person name="Iwata A."/>
            <person name="Wang Y."/>
            <person name="Nelson W."/>
            <person name="Farmer A.D."/>
            <person name="Gaur P.M."/>
            <person name="Soderlund C."/>
            <person name="Penmetsa R.V."/>
            <person name="Xu C."/>
            <person name="Bharti A.K."/>
            <person name="He W."/>
            <person name="Winter P."/>
            <person name="Zhao S."/>
            <person name="Hane J.K."/>
            <person name="Carrasquilla-Garcia N."/>
            <person name="Condie J.A."/>
            <person name="Upadhyaya H.D."/>
            <person name="Luo M.C."/>
            <person name="Thudi M."/>
            <person name="Gowda C.L."/>
            <person name="Singh N.P."/>
            <person name="Lichtenzveig J."/>
            <person name="Gali K.K."/>
            <person name="Rubio J."/>
            <person name="Nadarajan N."/>
            <person name="Dolezel J."/>
            <person name="Bansal K.C."/>
            <person name="Xu X."/>
            <person name="Edwards D."/>
            <person name="Zhang G."/>
            <person name="Kahl G."/>
            <person name="Gil J."/>
            <person name="Singh K.B."/>
            <person name="Datta S.K."/>
            <person name="Jackson S.A."/>
            <person name="Wang J."/>
            <person name="Cook D.R."/>
        </authorList>
    </citation>
    <scope>NUCLEOTIDE SEQUENCE [LARGE SCALE GENOMIC DNA]</scope>
    <source>
        <strain evidence="5">cv. CDC Frontier</strain>
    </source>
</reference>
<feature type="signal peptide" evidence="3">
    <location>
        <begin position="1"/>
        <end position="24"/>
    </location>
</feature>
<dbReference type="AlphaFoldDB" id="A0A1S2Y965"/>
<dbReference type="Proteomes" id="UP000087171">
    <property type="component" value="Chromosome Ca5"/>
</dbReference>
<dbReference type="Pfam" id="PF14547">
    <property type="entry name" value="Hydrophob_seed"/>
    <property type="match status" value="1"/>
</dbReference>
<protein>
    <submittedName>
        <fullName evidence="6">14 kDa proline-rich protein DC2.15-like</fullName>
    </submittedName>
</protein>
<feature type="compositionally biased region" description="Pro residues" evidence="2">
    <location>
        <begin position="29"/>
        <end position="55"/>
    </location>
</feature>
<comment type="similarity">
    <text evidence="1">Belongs to the plant LTP family. PEARLI1 subfamily.</text>
</comment>
<dbReference type="OrthoDB" id="696558at2759"/>
<feature type="domain" description="Bifunctional inhibitor/plant lipid transfer protein/seed storage helical" evidence="4">
    <location>
        <begin position="59"/>
        <end position="141"/>
    </location>
</feature>
<dbReference type="InterPro" id="IPR036312">
    <property type="entry name" value="Bifun_inhib/LTP/seed_sf"/>
</dbReference>
<organism evidence="5 6">
    <name type="scientific">Cicer arietinum</name>
    <name type="common">Chickpea</name>
    <name type="synonym">Garbanzo</name>
    <dbReference type="NCBI Taxonomy" id="3827"/>
    <lineage>
        <taxon>Eukaryota</taxon>
        <taxon>Viridiplantae</taxon>
        <taxon>Streptophyta</taxon>
        <taxon>Embryophyta</taxon>
        <taxon>Tracheophyta</taxon>
        <taxon>Spermatophyta</taxon>
        <taxon>Magnoliopsida</taxon>
        <taxon>eudicotyledons</taxon>
        <taxon>Gunneridae</taxon>
        <taxon>Pentapetalae</taxon>
        <taxon>rosids</taxon>
        <taxon>fabids</taxon>
        <taxon>Fabales</taxon>
        <taxon>Fabaceae</taxon>
        <taxon>Papilionoideae</taxon>
        <taxon>50 kb inversion clade</taxon>
        <taxon>NPAAA clade</taxon>
        <taxon>Hologalegina</taxon>
        <taxon>IRL clade</taxon>
        <taxon>Cicereae</taxon>
        <taxon>Cicer</taxon>
    </lineage>
</organism>
<dbReference type="SMART" id="SM00499">
    <property type="entry name" value="AAI"/>
    <property type="match status" value="1"/>
</dbReference>
<evidence type="ECO:0000256" key="1">
    <source>
        <dbReference type="ARBA" id="ARBA00008965"/>
    </source>
</evidence>
<evidence type="ECO:0000256" key="3">
    <source>
        <dbReference type="SAM" id="SignalP"/>
    </source>
</evidence>
<dbReference type="PANTHER" id="PTHR31731">
    <property type="match status" value="1"/>
</dbReference>
<proteinExistence type="inferred from homology"/>
<evidence type="ECO:0000313" key="5">
    <source>
        <dbReference type="Proteomes" id="UP000087171"/>
    </source>
</evidence>
<reference evidence="6" key="2">
    <citation type="submission" date="2025-08" db="UniProtKB">
        <authorList>
            <consortium name="RefSeq"/>
        </authorList>
    </citation>
    <scope>IDENTIFICATION</scope>
    <source>
        <tissue evidence="6">Etiolated seedlings</tissue>
    </source>
</reference>
<dbReference type="STRING" id="3827.A0A1S2Y965"/>
<accession>A0A1S2Y965</accession>
<dbReference type="SUPFAM" id="SSF47699">
    <property type="entry name" value="Bifunctional inhibitor/lipid-transfer protein/seed storage 2S albumin"/>
    <property type="match status" value="1"/>
</dbReference>
<evidence type="ECO:0000313" key="6">
    <source>
        <dbReference type="RefSeq" id="XP_004501348.1"/>
    </source>
</evidence>
<keyword evidence="3" id="KW-0732">Signal</keyword>
<dbReference type="PaxDb" id="3827-XP_004501348.1"/>
<dbReference type="InterPro" id="IPR016140">
    <property type="entry name" value="Bifunc_inhib/LTP/seed_store"/>
</dbReference>
<dbReference type="Gene3D" id="1.10.110.10">
    <property type="entry name" value="Plant lipid-transfer and hydrophobic proteins"/>
    <property type="match status" value="1"/>
</dbReference>
<name>A0A1S2Y965_CICAR</name>
<dbReference type="GeneID" id="101501701"/>
<dbReference type="SMR" id="A0A1S2Y965"/>
<dbReference type="InterPro" id="IPR051636">
    <property type="entry name" value="Plant_LTP/defense-related"/>
</dbReference>
<dbReference type="CDD" id="cd01958">
    <property type="entry name" value="HPS_like"/>
    <property type="match status" value="1"/>
</dbReference>
<dbReference type="RefSeq" id="XP_004501348.1">
    <property type="nucleotide sequence ID" value="XM_004501291.3"/>
</dbReference>
<keyword evidence="5" id="KW-1185">Reference proteome</keyword>
<sequence>MASNKFSITILVIFLLAYLTFTEANGSCPPSPKPKPPPPPSPKPCPTPASAPPPVQGSCPKDTLKLGVCADLLRLVKVPVGNPPSGSSCCALIKGLADLEAALCLCTAIKTNVLGNNLNVPVTLTWILSACQKTLPRGFQCA</sequence>
<feature type="region of interest" description="Disordered" evidence="2">
    <location>
        <begin position="28"/>
        <end position="57"/>
    </location>
</feature>
<evidence type="ECO:0000256" key="2">
    <source>
        <dbReference type="SAM" id="MobiDB-lite"/>
    </source>
</evidence>
<dbReference type="KEGG" id="cam:101501701"/>
<gene>
    <name evidence="6" type="primary">LOC101501701</name>
</gene>
<dbReference type="InterPro" id="IPR027923">
    <property type="entry name" value="Hydrophob_seed_dom"/>
</dbReference>
<feature type="chain" id="PRO_5010189630" evidence="3">
    <location>
        <begin position="25"/>
        <end position="142"/>
    </location>
</feature>